<feature type="domain" description="CCHC-type" evidence="2">
    <location>
        <begin position="5"/>
        <end position="21"/>
    </location>
</feature>
<dbReference type="Pfam" id="PF00098">
    <property type="entry name" value="zf-CCHC"/>
    <property type="match status" value="1"/>
</dbReference>
<dbReference type="PROSITE" id="PS50158">
    <property type="entry name" value="ZF_CCHC"/>
    <property type="match status" value="1"/>
</dbReference>
<accession>A0AAQ3LAR7</accession>
<gene>
    <name evidence="3" type="ORF">Cni_G28964</name>
</gene>
<sequence length="108" mass="12405">MKKCKCFICGEEGHFARECKKKQGNIARAAIIDNLELPDEWDVLSIDQNEPDSDAICSFSEGENGTTHTLFLEQSELPYDTTFVIWRWSAQDNMARAEALKYEVLYVH</sequence>
<protein>
    <submittedName>
        <fullName evidence="3">Polyprotein</fullName>
    </submittedName>
</protein>
<keyword evidence="1" id="KW-0862">Zinc</keyword>
<evidence type="ECO:0000313" key="4">
    <source>
        <dbReference type="Proteomes" id="UP001327560"/>
    </source>
</evidence>
<dbReference type="InterPro" id="IPR001878">
    <property type="entry name" value="Znf_CCHC"/>
</dbReference>
<dbReference type="EMBL" id="CP136898">
    <property type="protein sequence ID" value="WOL20162.1"/>
    <property type="molecule type" value="Genomic_DNA"/>
</dbReference>
<evidence type="ECO:0000256" key="1">
    <source>
        <dbReference type="PROSITE-ProRule" id="PRU00047"/>
    </source>
</evidence>
<dbReference type="SUPFAM" id="SSF57756">
    <property type="entry name" value="Retrovirus zinc finger-like domains"/>
    <property type="match status" value="1"/>
</dbReference>
<proteinExistence type="predicted"/>
<evidence type="ECO:0000259" key="2">
    <source>
        <dbReference type="PROSITE" id="PS50158"/>
    </source>
</evidence>
<dbReference type="GO" id="GO:0003676">
    <property type="term" value="F:nucleic acid binding"/>
    <property type="evidence" value="ECO:0007669"/>
    <property type="project" value="InterPro"/>
</dbReference>
<dbReference type="SMART" id="SM00343">
    <property type="entry name" value="ZnF_C2HC"/>
    <property type="match status" value="1"/>
</dbReference>
<name>A0AAQ3LAR7_9LILI</name>
<dbReference type="GO" id="GO:0008270">
    <property type="term" value="F:zinc ion binding"/>
    <property type="evidence" value="ECO:0007669"/>
    <property type="project" value="UniProtKB-KW"/>
</dbReference>
<dbReference type="Proteomes" id="UP001327560">
    <property type="component" value="Chromosome 9"/>
</dbReference>
<keyword evidence="1" id="KW-0863">Zinc-finger</keyword>
<dbReference type="InterPro" id="IPR036875">
    <property type="entry name" value="Znf_CCHC_sf"/>
</dbReference>
<reference evidence="3 4" key="1">
    <citation type="submission" date="2023-10" db="EMBL/GenBank/DDBJ databases">
        <title>Chromosome-scale genome assembly provides insights into flower coloration mechanisms of Canna indica.</title>
        <authorList>
            <person name="Li C."/>
        </authorList>
    </citation>
    <scope>NUCLEOTIDE SEQUENCE [LARGE SCALE GENOMIC DNA]</scope>
    <source>
        <tissue evidence="3">Flower</tissue>
    </source>
</reference>
<dbReference type="Gene3D" id="4.10.60.10">
    <property type="entry name" value="Zinc finger, CCHC-type"/>
    <property type="match status" value="1"/>
</dbReference>
<keyword evidence="1" id="KW-0479">Metal-binding</keyword>
<keyword evidence="4" id="KW-1185">Reference proteome</keyword>
<organism evidence="3 4">
    <name type="scientific">Canna indica</name>
    <name type="common">Indian-shot</name>
    <dbReference type="NCBI Taxonomy" id="4628"/>
    <lineage>
        <taxon>Eukaryota</taxon>
        <taxon>Viridiplantae</taxon>
        <taxon>Streptophyta</taxon>
        <taxon>Embryophyta</taxon>
        <taxon>Tracheophyta</taxon>
        <taxon>Spermatophyta</taxon>
        <taxon>Magnoliopsida</taxon>
        <taxon>Liliopsida</taxon>
        <taxon>Zingiberales</taxon>
        <taxon>Cannaceae</taxon>
        <taxon>Canna</taxon>
    </lineage>
</organism>
<dbReference type="AlphaFoldDB" id="A0AAQ3LAR7"/>
<evidence type="ECO:0000313" key="3">
    <source>
        <dbReference type="EMBL" id="WOL20162.1"/>
    </source>
</evidence>